<accession>A0A3D9L8E4</accession>
<dbReference type="Proteomes" id="UP000256779">
    <property type="component" value="Unassembled WGS sequence"/>
</dbReference>
<dbReference type="AlphaFoldDB" id="A0A3D9L8E4"/>
<comment type="caution">
    <text evidence="1">The sequence shown here is derived from an EMBL/GenBank/DDBJ whole genome shotgun (WGS) entry which is preliminary data.</text>
</comment>
<protein>
    <submittedName>
        <fullName evidence="1">Uncharacterized protein</fullName>
    </submittedName>
</protein>
<evidence type="ECO:0000313" key="1">
    <source>
        <dbReference type="EMBL" id="REE02110.1"/>
    </source>
</evidence>
<sequence length="99" mass="10976">MDYQDAYLPVDPDFEDLIGKVKALNKPVKIHYFGPKDTIEVASGVLGTLTGKQDEYLNVDKMQVRLDKIITLAGRPGPAYDAYDSYANACLTCEDLGQF</sequence>
<proteinExistence type="predicted"/>
<name>A0A3D9L8E4_MARFU</name>
<keyword evidence="2" id="KW-1185">Reference proteome</keyword>
<dbReference type="EMBL" id="QREG01000002">
    <property type="protein sequence ID" value="REE02110.1"/>
    <property type="molecule type" value="Genomic_DNA"/>
</dbReference>
<reference evidence="1 2" key="1">
    <citation type="submission" date="2018-07" db="EMBL/GenBank/DDBJ databases">
        <title>Genomic Encyclopedia of Type Strains, Phase IV (KMG-IV): sequencing the most valuable type-strain genomes for metagenomic binning, comparative biology and taxonomic classification.</title>
        <authorList>
            <person name="Goeker M."/>
        </authorList>
    </citation>
    <scope>NUCLEOTIDE SEQUENCE [LARGE SCALE GENOMIC DNA]</scope>
    <source>
        <strain evidence="1 2">DSM 4134</strain>
    </source>
</reference>
<dbReference type="RefSeq" id="WP_115866645.1">
    <property type="nucleotide sequence ID" value="NZ_QREG01000002.1"/>
</dbReference>
<organism evidence="1 2">
    <name type="scientific">Marinoscillum furvescens DSM 4134</name>
    <dbReference type="NCBI Taxonomy" id="1122208"/>
    <lineage>
        <taxon>Bacteria</taxon>
        <taxon>Pseudomonadati</taxon>
        <taxon>Bacteroidota</taxon>
        <taxon>Cytophagia</taxon>
        <taxon>Cytophagales</taxon>
        <taxon>Reichenbachiellaceae</taxon>
        <taxon>Marinoscillum</taxon>
    </lineage>
</organism>
<evidence type="ECO:0000313" key="2">
    <source>
        <dbReference type="Proteomes" id="UP000256779"/>
    </source>
</evidence>
<dbReference type="OrthoDB" id="5344363at2"/>
<gene>
    <name evidence="1" type="ORF">C7460_102132</name>
</gene>